<dbReference type="Pfam" id="PF04542">
    <property type="entry name" value="Sigma70_r2"/>
    <property type="match status" value="1"/>
</dbReference>
<organism evidence="8 9">
    <name type="scientific">Candidatus Faeciplasma pullistercoris</name>
    <dbReference type="NCBI Taxonomy" id="2840800"/>
    <lineage>
        <taxon>Bacteria</taxon>
        <taxon>Bacillati</taxon>
        <taxon>Bacillota</taxon>
        <taxon>Clostridia</taxon>
        <taxon>Eubacteriales</taxon>
        <taxon>Oscillospiraceae</taxon>
        <taxon>Oscillospiraceae incertae sedis</taxon>
        <taxon>Candidatus Faeciplasma</taxon>
    </lineage>
</organism>
<feature type="domain" description="RNA polymerase sigma-70 region 2" evidence="6">
    <location>
        <begin position="23"/>
        <end position="83"/>
    </location>
</feature>
<dbReference type="SUPFAM" id="SSF88946">
    <property type="entry name" value="Sigma2 domain of RNA polymerase sigma factors"/>
    <property type="match status" value="1"/>
</dbReference>
<dbReference type="AlphaFoldDB" id="A0A9D1GSY8"/>
<evidence type="ECO:0000259" key="6">
    <source>
        <dbReference type="Pfam" id="PF04542"/>
    </source>
</evidence>
<feature type="domain" description="RNA polymerase sigma factor 70 region 4 type 2" evidence="7">
    <location>
        <begin position="124"/>
        <end position="174"/>
    </location>
</feature>
<dbReference type="PANTHER" id="PTHR43133">
    <property type="entry name" value="RNA POLYMERASE ECF-TYPE SIGMA FACTO"/>
    <property type="match status" value="1"/>
</dbReference>
<dbReference type="InterPro" id="IPR013325">
    <property type="entry name" value="RNA_pol_sigma_r2"/>
</dbReference>
<evidence type="ECO:0000313" key="8">
    <source>
        <dbReference type="EMBL" id="HIT58843.1"/>
    </source>
</evidence>
<dbReference type="Pfam" id="PF08281">
    <property type="entry name" value="Sigma70_r4_2"/>
    <property type="match status" value="1"/>
</dbReference>
<reference evidence="8" key="2">
    <citation type="journal article" date="2021" name="PeerJ">
        <title>Extensive microbial diversity within the chicken gut microbiome revealed by metagenomics and culture.</title>
        <authorList>
            <person name="Gilroy R."/>
            <person name="Ravi A."/>
            <person name="Getino M."/>
            <person name="Pursley I."/>
            <person name="Horton D.L."/>
            <person name="Alikhan N.F."/>
            <person name="Baker D."/>
            <person name="Gharbi K."/>
            <person name="Hall N."/>
            <person name="Watson M."/>
            <person name="Adriaenssens E.M."/>
            <person name="Foster-Nyarko E."/>
            <person name="Jarju S."/>
            <person name="Secka A."/>
            <person name="Antonio M."/>
            <person name="Oren A."/>
            <person name="Chaudhuri R.R."/>
            <person name="La Ragione R."/>
            <person name="Hildebrand F."/>
            <person name="Pallen M.J."/>
        </authorList>
    </citation>
    <scope>NUCLEOTIDE SEQUENCE</scope>
    <source>
        <strain evidence="8">CHK33-4379</strain>
    </source>
</reference>
<dbReference type="Gene3D" id="1.10.1740.10">
    <property type="match status" value="1"/>
</dbReference>
<evidence type="ECO:0000256" key="2">
    <source>
        <dbReference type="ARBA" id="ARBA00023015"/>
    </source>
</evidence>
<dbReference type="GO" id="GO:0003677">
    <property type="term" value="F:DNA binding"/>
    <property type="evidence" value="ECO:0007669"/>
    <property type="project" value="UniProtKB-KW"/>
</dbReference>
<dbReference type="GO" id="GO:0006352">
    <property type="term" value="P:DNA-templated transcription initiation"/>
    <property type="evidence" value="ECO:0007669"/>
    <property type="project" value="InterPro"/>
</dbReference>
<dbReference type="InterPro" id="IPR013249">
    <property type="entry name" value="RNA_pol_sigma70_r4_t2"/>
</dbReference>
<evidence type="ECO:0000256" key="4">
    <source>
        <dbReference type="ARBA" id="ARBA00023125"/>
    </source>
</evidence>
<dbReference type="CDD" id="cd06171">
    <property type="entry name" value="Sigma70_r4"/>
    <property type="match status" value="1"/>
</dbReference>
<gene>
    <name evidence="8" type="ORF">IAC39_03910</name>
</gene>
<dbReference type="InterPro" id="IPR013324">
    <property type="entry name" value="RNA_pol_sigma_r3/r4-like"/>
</dbReference>
<dbReference type="InterPro" id="IPR036388">
    <property type="entry name" value="WH-like_DNA-bd_sf"/>
</dbReference>
<dbReference type="GO" id="GO:0016987">
    <property type="term" value="F:sigma factor activity"/>
    <property type="evidence" value="ECO:0007669"/>
    <property type="project" value="UniProtKB-KW"/>
</dbReference>
<dbReference type="InterPro" id="IPR007627">
    <property type="entry name" value="RNA_pol_sigma70_r2"/>
</dbReference>
<accession>A0A9D1GSY8</accession>
<keyword evidence="5" id="KW-0804">Transcription</keyword>
<dbReference type="Proteomes" id="UP000824136">
    <property type="component" value="Unassembled WGS sequence"/>
</dbReference>
<comment type="similarity">
    <text evidence="1">Belongs to the sigma-70 factor family. ECF subfamily.</text>
</comment>
<dbReference type="EMBL" id="DVLL01000015">
    <property type="protein sequence ID" value="HIT58843.1"/>
    <property type="molecule type" value="Genomic_DNA"/>
</dbReference>
<keyword evidence="4" id="KW-0238">DNA-binding</keyword>
<dbReference type="PANTHER" id="PTHR43133:SF8">
    <property type="entry name" value="RNA POLYMERASE SIGMA FACTOR HI_1459-RELATED"/>
    <property type="match status" value="1"/>
</dbReference>
<dbReference type="SUPFAM" id="SSF88659">
    <property type="entry name" value="Sigma3 and sigma4 domains of RNA polymerase sigma factors"/>
    <property type="match status" value="1"/>
</dbReference>
<reference evidence="8" key="1">
    <citation type="submission" date="2020-10" db="EMBL/GenBank/DDBJ databases">
        <authorList>
            <person name="Gilroy R."/>
        </authorList>
    </citation>
    <scope>NUCLEOTIDE SEQUENCE</scope>
    <source>
        <strain evidence="8">CHK33-4379</strain>
    </source>
</reference>
<evidence type="ECO:0000256" key="1">
    <source>
        <dbReference type="ARBA" id="ARBA00010641"/>
    </source>
</evidence>
<dbReference type="NCBIfam" id="TIGR02937">
    <property type="entry name" value="sigma70-ECF"/>
    <property type="match status" value="1"/>
</dbReference>
<dbReference type="Gene3D" id="1.10.10.10">
    <property type="entry name" value="Winged helix-like DNA-binding domain superfamily/Winged helix DNA-binding domain"/>
    <property type="match status" value="1"/>
</dbReference>
<sequence length="182" mass="20486">MKSGFSELVAKAKKGDSQAFAELYSAVYKELYYYALCNLNNSDDAADAVSDAVLDAFSSIKSLRNEDAFKGWMVRILTAKIKRKQAEYISRREYVTSMTADSDDDDDKLMDIPEHESKYEGIELLDHIESLTHNEKMCFSLNAIYGYTGDEIAKITGINSATVRTYLSRGKAKLRKLLAESM</sequence>
<dbReference type="InterPro" id="IPR014284">
    <property type="entry name" value="RNA_pol_sigma-70_dom"/>
</dbReference>
<evidence type="ECO:0000256" key="5">
    <source>
        <dbReference type="ARBA" id="ARBA00023163"/>
    </source>
</evidence>
<evidence type="ECO:0000313" key="9">
    <source>
        <dbReference type="Proteomes" id="UP000824136"/>
    </source>
</evidence>
<protein>
    <submittedName>
        <fullName evidence="8">Sigma-70 family RNA polymerase sigma factor</fullName>
    </submittedName>
</protein>
<dbReference type="InterPro" id="IPR039425">
    <property type="entry name" value="RNA_pol_sigma-70-like"/>
</dbReference>
<proteinExistence type="inferred from homology"/>
<evidence type="ECO:0000259" key="7">
    <source>
        <dbReference type="Pfam" id="PF08281"/>
    </source>
</evidence>
<comment type="caution">
    <text evidence="8">The sequence shown here is derived from an EMBL/GenBank/DDBJ whole genome shotgun (WGS) entry which is preliminary data.</text>
</comment>
<keyword evidence="3" id="KW-0731">Sigma factor</keyword>
<keyword evidence="2" id="KW-0805">Transcription regulation</keyword>
<evidence type="ECO:0000256" key="3">
    <source>
        <dbReference type="ARBA" id="ARBA00023082"/>
    </source>
</evidence>
<name>A0A9D1GSY8_9FIRM</name>